<gene>
    <name evidence="1" type="ORF">QO034_07190</name>
</gene>
<keyword evidence="2" id="KW-1185">Reference proteome</keyword>
<sequence>MLVAVLPLPAWTDGETRIERFLQNRLSGAGREVGVTGFSGASSGAARVDALTITAADGVWLTLRDAELHCS</sequence>
<dbReference type="Proteomes" id="UP001227126">
    <property type="component" value="Unassembled WGS sequence"/>
</dbReference>
<reference evidence="1 2" key="1">
    <citation type="submission" date="2023-05" db="EMBL/GenBank/DDBJ databases">
        <title>Sedimentitalea sp. nov. JM2-8.</title>
        <authorList>
            <person name="Huang J."/>
        </authorList>
    </citation>
    <scope>NUCLEOTIDE SEQUENCE [LARGE SCALE GENOMIC DNA]</scope>
    <source>
        <strain evidence="1 2">JM2-8</strain>
    </source>
</reference>
<protein>
    <submittedName>
        <fullName evidence="1">Uncharacterized protein</fullName>
    </submittedName>
</protein>
<proteinExistence type="predicted"/>
<name>A0ABT7FD58_9RHOB</name>
<evidence type="ECO:0000313" key="1">
    <source>
        <dbReference type="EMBL" id="MDK3072890.1"/>
    </source>
</evidence>
<dbReference type="EMBL" id="JASNJE010000006">
    <property type="protein sequence ID" value="MDK3072890.1"/>
    <property type="molecule type" value="Genomic_DNA"/>
</dbReference>
<comment type="caution">
    <text evidence="1">The sequence shown here is derived from an EMBL/GenBank/DDBJ whole genome shotgun (WGS) entry which is preliminary data.</text>
</comment>
<accession>A0ABT7FD58</accession>
<organism evidence="1 2">
    <name type="scientific">Sedimentitalea xiamensis</name>
    <dbReference type="NCBI Taxonomy" id="3050037"/>
    <lineage>
        <taxon>Bacteria</taxon>
        <taxon>Pseudomonadati</taxon>
        <taxon>Pseudomonadota</taxon>
        <taxon>Alphaproteobacteria</taxon>
        <taxon>Rhodobacterales</taxon>
        <taxon>Paracoccaceae</taxon>
        <taxon>Sedimentitalea</taxon>
    </lineage>
</organism>
<evidence type="ECO:0000313" key="2">
    <source>
        <dbReference type="Proteomes" id="UP001227126"/>
    </source>
</evidence>